<evidence type="ECO:0000256" key="1">
    <source>
        <dbReference type="SAM" id="MobiDB-lite"/>
    </source>
</evidence>
<feature type="compositionally biased region" description="Basic and acidic residues" evidence="1">
    <location>
        <begin position="213"/>
        <end position="227"/>
    </location>
</feature>
<keyword evidence="3" id="KW-1185">Reference proteome</keyword>
<dbReference type="AlphaFoldDB" id="A0A8J2K5U7"/>
<organism evidence="2 3">
    <name type="scientific">Allacma fusca</name>
    <dbReference type="NCBI Taxonomy" id="39272"/>
    <lineage>
        <taxon>Eukaryota</taxon>
        <taxon>Metazoa</taxon>
        <taxon>Ecdysozoa</taxon>
        <taxon>Arthropoda</taxon>
        <taxon>Hexapoda</taxon>
        <taxon>Collembola</taxon>
        <taxon>Symphypleona</taxon>
        <taxon>Sminthuridae</taxon>
        <taxon>Allacma</taxon>
    </lineage>
</organism>
<dbReference type="Proteomes" id="UP000708208">
    <property type="component" value="Unassembled WGS sequence"/>
</dbReference>
<dbReference type="OrthoDB" id="5967017at2759"/>
<name>A0A8J2K5U7_9HEXA</name>
<sequence length="237" mass="26987">MFLRKNIHNEDERADSVFSDAECATGGKKKFRLPKLEMPKFGGELRDWLCFWGLFRKIHEDPDVDAEDKFQYLMQAVTVGSRARELIESYPPTAENYPKVVDSLKQRALDTLGVTSDKCAAMLYPLVESCLPEDTLRAWQRYTPNSNGENGTESSKNRLASLLDFLRAEVEGEERIRLARAGFGLTSKREKHQKESNEEIPTAAGLFSGDGQNFHKSENSTPEEERLFQLSQNWSSE</sequence>
<gene>
    <name evidence="2" type="ORF">AFUS01_LOCUS18860</name>
</gene>
<feature type="region of interest" description="Disordered" evidence="1">
    <location>
        <begin position="187"/>
        <end position="237"/>
    </location>
</feature>
<protein>
    <submittedName>
        <fullName evidence="2">Uncharacterized protein</fullName>
    </submittedName>
</protein>
<dbReference type="InterPro" id="IPR005312">
    <property type="entry name" value="DUF1759"/>
</dbReference>
<comment type="caution">
    <text evidence="2">The sequence shown here is derived from an EMBL/GenBank/DDBJ whole genome shotgun (WGS) entry which is preliminary data.</text>
</comment>
<dbReference type="Pfam" id="PF03564">
    <property type="entry name" value="DUF1759"/>
    <property type="match status" value="1"/>
</dbReference>
<evidence type="ECO:0000313" key="2">
    <source>
        <dbReference type="EMBL" id="CAG7730198.1"/>
    </source>
</evidence>
<accession>A0A8J2K5U7</accession>
<reference evidence="2" key="1">
    <citation type="submission" date="2021-06" db="EMBL/GenBank/DDBJ databases">
        <authorList>
            <person name="Hodson N. C."/>
            <person name="Mongue J. A."/>
            <person name="Jaron S. K."/>
        </authorList>
    </citation>
    <scope>NUCLEOTIDE SEQUENCE</scope>
</reference>
<evidence type="ECO:0000313" key="3">
    <source>
        <dbReference type="Proteomes" id="UP000708208"/>
    </source>
</evidence>
<dbReference type="EMBL" id="CAJVCH010190444">
    <property type="protein sequence ID" value="CAG7730198.1"/>
    <property type="molecule type" value="Genomic_DNA"/>
</dbReference>
<proteinExistence type="predicted"/>